<keyword evidence="5" id="KW-0805">Transcription regulation</keyword>
<comment type="function">
    <text evidence="5">Acts both as a biotin--[acetyl-CoA-carboxylase] ligase and a repressor.</text>
</comment>
<evidence type="ECO:0000256" key="3">
    <source>
        <dbReference type="ARBA" id="ARBA00022840"/>
    </source>
</evidence>
<dbReference type="HAMAP" id="MF_00978">
    <property type="entry name" value="Bifunct_BirA"/>
    <property type="match status" value="1"/>
</dbReference>
<reference evidence="7 8" key="1">
    <citation type="submission" date="2024-04" db="EMBL/GenBank/DDBJ databases">
        <title>Defined microbial consortia suppress multidrug-resistant proinflammatory Enterobacteriaceae via ecological control.</title>
        <authorList>
            <person name="Furuichi M."/>
            <person name="Kawaguchi T."/>
            <person name="Pust M."/>
            <person name="Yasuma K."/>
            <person name="Plichta D."/>
            <person name="Hasegawa N."/>
            <person name="Ohya T."/>
            <person name="Bhattarai S."/>
            <person name="Sasajima S."/>
            <person name="Aoto Y."/>
            <person name="Tuganbaev T."/>
            <person name="Yaginuma M."/>
            <person name="Ueda M."/>
            <person name="Okahashi N."/>
            <person name="Amafuji K."/>
            <person name="Kiridooshi Y."/>
            <person name="Sugita K."/>
            <person name="Strazar M."/>
            <person name="Skelly A."/>
            <person name="Suda W."/>
            <person name="Hattori M."/>
            <person name="Nakamoto N."/>
            <person name="Caballero S."/>
            <person name="Norman J."/>
            <person name="Olle B."/>
            <person name="Tanoue T."/>
            <person name="Arita M."/>
            <person name="Bucci V."/>
            <person name="Atarashi K."/>
            <person name="Xavier R."/>
            <person name="Honda K."/>
        </authorList>
    </citation>
    <scope>NUCLEOTIDE SEQUENCE [LARGE SCALE GENOMIC DNA]</scope>
    <source>
        <strain evidence="8">f13</strain>
    </source>
</reference>
<dbReference type="InterPro" id="IPR030855">
    <property type="entry name" value="Bifunct_BirA"/>
</dbReference>
<comment type="caution">
    <text evidence="5">Lacks conserved residue(s) required for the propagation of feature annotation.</text>
</comment>
<dbReference type="SUPFAM" id="SSF55681">
    <property type="entry name" value="Class II aaRS and biotin synthetases"/>
    <property type="match status" value="1"/>
</dbReference>
<evidence type="ECO:0000256" key="5">
    <source>
        <dbReference type="HAMAP-Rule" id="MF_00978"/>
    </source>
</evidence>
<evidence type="ECO:0000259" key="6">
    <source>
        <dbReference type="PROSITE" id="PS51733"/>
    </source>
</evidence>
<evidence type="ECO:0000313" key="8">
    <source>
        <dbReference type="Proteomes" id="UP001600894"/>
    </source>
</evidence>
<keyword evidence="1 5" id="KW-0436">Ligase</keyword>
<dbReference type="InterPro" id="IPR003142">
    <property type="entry name" value="BPL_C"/>
</dbReference>
<comment type="similarity">
    <text evidence="5">Belongs to the biotin--protein ligase family.</text>
</comment>
<dbReference type="GO" id="GO:0016874">
    <property type="term" value="F:ligase activity"/>
    <property type="evidence" value="ECO:0007669"/>
    <property type="project" value="UniProtKB-KW"/>
</dbReference>
<dbReference type="EMBL" id="BAABXL010000001">
    <property type="protein sequence ID" value="GAA6268440.1"/>
    <property type="molecule type" value="Genomic_DNA"/>
</dbReference>
<keyword evidence="2 5" id="KW-0547">Nucleotide-binding</keyword>
<dbReference type="Gene3D" id="3.30.930.10">
    <property type="entry name" value="Bira Bifunctional Protein, Domain 2"/>
    <property type="match status" value="1"/>
</dbReference>
<dbReference type="RefSeq" id="WP_390469529.1">
    <property type="nucleotide sequence ID" value="NZ_BAABXL010000001.1"/>
</dbReference>
<dbReference type="InterPro" id="IPR036390">
    <property type="entry name" value="WH_DNA-bd_sf"/>
</dbReference>
<dbReference type="InterPro" id="IPR004408">
    <property type="entry name" value="Biotin_CoA_COase_ligase"/>
</dbReference>
<dbReference type="SUPFAM" id="SSF50037">
    <property type="entry name" value="C-terminal domain of transcriptional repressors"/>
    <property type="match status" value="1"/>
</dbReference>
<dbReference type="InterPro" id="IPR008988">
    <property type="entry name" value="Transcriptional_repressor_C"/>
</dbReference>
<dbReference type="PANTHER" id="PTHR12835:SF5">
    <property type="entry name" value="BIOTIN--PROTEIN LIGASE"/>
    <property type="match status" value="1"/>
</dbReference>
<dbReference type="Proteomes" id="UP001600894">
    <property type="component" value="Unassembled WGS sequence"/>
</dbReference>
<evidence type="ECO:0000313" key="7">
    <source>
        <dbReference type="EMBL" id="GAA6268440.1"/>
    </source>
</evidence>
<evidence type="ECO:0000256" key="4">
    <source>
        <dbReference type="ARBA" id="ARBA00023267"/>
    </source>
</evidence>
<dbReference type="PANTHER" id="PTHR12835">
    <property type="entry name" value="BIOTIN PROTEIN LIGASE"/>
    <property type="match status" value="1"/>
</dbReference>
<evidence type="ECO:0000256" key="1">
    <source>
        <dbReference type="ARBA" id="ARBA00022598"/>
    </source>
</evidence>
<keyword evidence="5" id="KW-0678">Repressor</keyword>
<dbReference type="Pfam" id="PF02237">
    <property type="entry name" value="BPL_C"/>
    <property type="match status" value="1"/>
</dbReference>
<keyword evidence="5" id="KW-0804">Transcription</keyword>
<organism evidence="7 8">
    <name type="scientific">Enterocloster alcoholdehydrogenati</name>
    <dbReference type="NCBI Taxonomy" id="2547410"/>
    <lineage>
        <taxon>Bacteria</taxon>
        <taxon>Bacillati</taxon>
        <taxon>Bacillota</taxon>
        <taxon>Clostridia</taxon>
        <taxon>Lachnospirales</taxon>
        <taxon>Lachnospiraceae</taxon>
        <taxon>Enterocloster</taxon>
    </lineage>
</organism>
<comment type="catalytic activity">
    <reaction evidence="5">
        <text>biotin + L-lysyl-[protein] + ATP = N(6)-biotinyl-L-lysyl-[protein] + AMP + diphosphate + H(+)</text>
        <dbReference type="Rhea" id="RHEA:11756"/>
        <dbReference type="Rhea" id="RHEA-COMP:9752"/>
        <dbReference type="Rhea" id="RHEA-COMP:10505"/>
        <dbReference type="ChEBI" id="CHEBI:15378"/>
        <dbReference type="ChEBI" id="CHEBI:29969"/>
        <dbReference type="ChEBI" id="CHEBI:30616"/>
        <dbReference type="ChEBI" id="CHEBI:33019"/>
        <dbReference type="ChEBI" id="CHEBI:57586"/>
        <dbReference type="ChEBI" id="CHEBI:83144"/>
        <dbReference type="ChEBI" id="CHEBI:456215"/>
        <dbReference type="EC" id="6.3.4.15"/>
    </reaction>
</comment>
<keyword evidence="4 5" id="KW-0092">Biotin</keyword>
<gene>
    <name evidence="5" type="primary">birA</name>
    <name evidence="7" type="ORF">F130042H8_15000</name>
</gene>
<feature type="binding site" evidence="5">
    <location>
        <begin position="89"/>
        <end position="91"/>
    </location>
    <ligand>
        <name>biotin</name>
        <dbReference type="ChEBI" id="CHEBI:57586"/>
    </ligand>
</feature>
<feature type="binding site" evidence="5">
    <location>
        <position position="113"/>
    </location>
    <ligand>
        <name>biotin</name>
        <dbReference type="ChEBI" id="CHEBI:57586"/>
    </ligand>
</feature>
<keyword evidence="8" id="KW-1185">Reference proteome</keyword>
<dbReference type="InterPro" id="IPR011991">
    <property type="entry name" value="ArsR-like_HTH"/>
</dbReference>
<dbReference type="Gene3D" id="1.10.10.10">
    <property type="entry name" value="Winged helix-like DNA-binding domain superfamily/Winged helix DNA-binding domain"/>
    <property type="match status" value="1"/>
</dbReference>
<accession>A0ABQ0AWN4</accession>
<dbReference type="Pfam" id="PF08279">
    <property type="entry name" value="HTH_11"/>
    <property type="match status" value="1"/>
</dbReference>
<feature type="domain" description="BPL/LPL catalytic" evidence="6">
    <location>
        <begin position="65"/>
        <end position="255"/>
    </location>
</feature>
<sequence length="326" mass="35459">MKAEILKLLKATPDFVSGQQLCEGLGVSRTAVWKAIRQLEEEGYVIEAVRNKGYRLTSSPDVLTAPELKSVLTSRWLGGELTCLYETDSTNNQARRLAEEGAPEGTMVVADCQTAGKGRRGRNWASPHGAGIWMSFVLRPALAPVQASMLTLVAGMAVVSGIRQAVGLESMIKWPNDAVVRGKKICGILTEMSTEEDSIRHVVVGIGINVNTKDFPEELAPTATSLSLELGRPLKRAPVIAAVAEQFETYYGRFLEKGDMTEFMEEYNRMLANRDREVCVLDPAGTYRGTALGIDREGSLLVKKEDGSLASVISGEVSVRGIYGYV</sequence>
<comment type="caution">
    <text evidence="7">The sequence shown here is derived from an EMBL/GenBank/DDBJ whole genome shotgun (WGS) entry which is preliminary data.</text>
</comment>
<dbReference type="EC" id="6.3.4.15" evidence="5"/>
<dbReference type="Pfam" id="PF03099">
    <property type="entry name" value="BPL_LplA_LipB"/>
    <property type="match status" value="1"/>
</dbReference>
<dbReference type="Gene3D" id="2.30.30.100">
    <property type="match status" value="1"/>
</dbReference>
<dbReference type="InterPro" id="IPR004143">
    <property type="entry name" value="BPL_LPL_catalytic"/>
</dbReference>
<feature type="binding site" evidence="5">
    <location>
        <position position="184"/>
    </location>
    <ligand>
        <name>biotin</name>
        <dbReference type="ChEBI" id="CHEBI:57586"/>
    </ligand>
</feature>
<dbReference type="CDD" id="cd00090">
    <property type="entry name" value="HTH_ARSR"/>
    <property type="match status" value="1"/>
</dbReference>
<dbReference type="InterPro" id="IPR036388">
    <property type="entry name" value="WH-like_DNA-bd_sf"/>
</dbReference>
<dbReference type="InterPro" id="IPR045864">
    <property type="entry name" value="aa-tRNA-synth_II/BPL/LPL"/>
</dbReference>
<keyword evidence="5" id="KW-0238">DNA-binding</keyword>
<dbReference type="PROSITE" id="PS51733">
    <property type="entry name" value="BPL_LPL_CATALYTIC"/>
    <property type="match status" value="1"/>
</dbReference>
<proteinExistence type="inferred from homology"/>
<dbReference type="CDD" id="cd16442">
    <property type="entry name" value="BPL"/>
    <property type="match status" value="1"/>
</dbReference>
<dbReference type="SUPFAM" id="SSF46785">
    <property type="entry name" value="Winged helix' DNA-binding domain"/>
    <property type="match status" value="1"/>
</dbReference>
<name>A0ABQ0AWN4_9FIRM</name>
<protein>
    <recommendedName>
        <fullName evidence="5">Bifunctional ligase/repressor BirA</fullName>
    </recommendedName>
    <alternativeName>
        <fullName evidence="5">Biotin--[acetyl-CoA-carboxylase] ligase</fullName>
        <ecNumber evidence="5">6.3.4.15</ecNumber>
    </alternativeName>
    <alternativeName>
        <fullName evidence="5">Biotin--protein ligase</fullName>
    </alternativeName>
    <alternativeName>
        <fullName evidence="5">Biotin-[acetyl-CoA carboxylase] synthetase</fullName>
    </alternativeName>
</protein>
<evidence type="ECO:0000256" key="2">
    <source>
        <dbReference type="ARBA" id="ARBA00022741"/>
    </source>
</evidence>
<dbReference type="NCBIfam" id="TIGR00121">
    <property type="entry name" value="birA_ligase"/>
    <property type="match status" value="1"/>
</dbReference>
<dbReference type="InterPro" id="IPR013196">
    <property type="entry name" value="HTH_11"/>
</dbReference>
<keyword evidence="3 5" id="KW-0067">ATP-binding</keyword>
<feature type="DNA-binding region" description="H-T-H motif" evidence="5">
    <location>
        <begin position="18"/>
        <end position="37"/>
    </location>
</feature>